<dbReference type="EMBL" id="SDEE01000915">
    <property type="protein sequence ID" value="RXW13443.1"/>
    <property type="molecule type" value="Genomic_DNA"/>
</dbReference>
<protein>
    <submittedName>
        <fullName evidence="2">Uncharacterized protein</fullName>
    </submittedName>
</protein>
<reference evidence="2 3" key="1">
    <citation type="submission" date="2019-01" db="EMBL/GenBank/DDBJ databases">
        <title>Draft genome sequence of Psathyrella aberdarensis IHI B618.</title>
        <authorList>
            <person name="Buettner E."/>
            <person name="Kellner H."/>
        </authorList>
    </citation>
    <scope>NUCLEOTIDE SEQUENCE [LARGE SCALE GENOMIC DNA]</scope>
    <source>
        <strain evidence="2 3">IHI B618</strain>
    </source>
</reference>
<feature type="region of interest" description="Disordered" evidence="1">
    <location>
        <begin position="278"/>
        <end position="298"/>
    </location>
</feature>
<feature type="compositionally biased region" description="Polar residues" evidence="1">
    <location>
        <begin position="47"/>
        <end position="59"/>
    </location>
</feature>
<sequence length="328" mass="36166">MPVTPRKSRNRDRPPAVIKATRQPQRCRRCPNAPLRSECEHGFGRPRSTNAAATHSPQSLPELGANLSSAQEMGVPSTLPGLLPAAEIRVGANSTPGQDIGATPTVRLELSATSVSAPPESEVIDPALLALGPSPLSLDLPDSPQIAESVSSRRVYPSDTRAIHGYIEGVGRGNEPAQMARVRPAKPLDRDQKKAMKHYDKWTRDLFTRCESISNSTGCWMYVAVQHPSSRTPFLHFASRKVRREAPEELRDIHQDISRMMVLLKRADRSKNLDFHRQHQEAEEQARLATDQATRAESEAERLQAELAARERIISALLLAARPPSAKS</sequence>
<evidence type="ECO:0000256" key="1">
    <source>
        <dbReference type="SAM" id="MobiDB-lite"/>
    </source>
</evidence>
<name>A0A4Q2D2H9_9AGAR</name>
<keyword evidence="3" id="KW-1185">Reference proteome</keyword>
<feature type="region of interest" description="Disordered" evidence="1">
    <location>
        <begin position="175"/>
        <end position="194"/>
    </location>
</feature>
<dbReference type="OrthoDB" id="3060861at2759"/>
<dbReference type="Proteomes" id="UP000290288">
    <property type="component" value="Unassembled WGS sequence"/>
</dbReference>
<evidence type="ECO:0000313" key="2">
    <source>
        <dbReference type="EMBL" id="RXW13443.1"/>
    </source>
</evidence>
<accession>A0A4Q2D2H9</accession>
<comment type="caution">
    <text evidence="2">The sequence shown here is derived from an EMBL/GenBank/DDBJ whole genome shotgun (WGS) entry which is preliminary data.</text>
</comment>
<organism evidence="2 3">
    <name type="scientific">Candolleomyces aberdarensis</name>
    <dbReference type="NCBI Taxonomy" id="2316362"/>
    <lineage>
        <taxon>Eukaryota</taxon>
        <taxon>Fungi</taxon>
        <taxon>Dikarya</taxon>
        <taxon>Basidiomycota</taxon>
        <taxon>Agaricomycotina</taxon>
        <taxon>Agaricomycetes</taxon>
        <taxon>Agaricomycetidae</taxon>
        <taxon>Agaricales</taxon>
        <taxon>Agaricineae</taxon>
        <taxon>Psathyrellaceae</taxon>
        <taxon>Candolleomyces</taxon>
    </lineage>
</organism>
<gene>
    <name evidence="2" type="ORF">EST38_g12409</name>
</gene>
<dbReference type="AlphaFoldDB" id="A0A4Q2D2H9"/>
<proteinExistence type="predicted"/>
<feature type="compositionally biased region" description="Basic residues" evidence="1">
    <location>
        <begin position="1"/>
        <end position="10"/>
    </location>
</feature>
<evidence type="ECO:0000313" key="3">
    <source>
        <dbReference type="Proteomes" id="UP000290288"/>
    </source>
</evidence>
<feature type="region of interest" description="Disordered" evidence="1">
    <location>
        <begin position="1"/>
        <end position="59"/>
    </location>
</feature>